<evidence type="ECO:0000313" key="3">
    <source>
        <dbReference type="Proteomes" id="UP000184432"/>
    </source>
</evidence>
<organism evidence="2 3">
    <name type="scientific">Aquimarina spongiae</name>
    <dbReference type="NCBI Taxonomy" id="570521"/>
    <lineage>
        <taxon>Bacteria</taxon>
        <taxon>Pseudomonadati</taxon>
        <taxon>Bacteroidota</taxon>
        <taxon>Flavobacteriia</taxon>
        <taxon>Flavobacteriales</taxon>
        <taxon>Flavobacteriaceae</taxon>
        <taxon>Aquimarina</taxon>
    </lineage>
</organism>
<dbReference type="SUPFAM" id="SSF109854">
    <property type="entry name" value="DinB/YfiT-like putative metalloenzymes"/>
    <property type="match status" value="1"/>
</dbReference>
<dbReference type="STRING" id="570521.SAMN04488508_10976"/>
<dbReference type="RefSeq" id="WP_073319817.1">
    <property type="nucleotide sequence ID" value="NZ_FQYP01000009.1"/>
</dbReference>
<protein>
    <submittedName>
        <fullName evidence="2">DinB superfamily protein</fullName>
    </submittedName>
</protein>
<dbReference type="InterPro" id="IPR024775">
    <property type="entry name" value="DinB-like"/>
</dbReference>
<dbReference type="EMBL" id="FQYP01000009">
    <property type="protein sequence ID" value="SHJ46290.1"/>
    <property type="molecule type" value="Genomic_DNA"/>
</dbReference>
<feature type="domain" description="DinB-like" evidence="1">
    <location>
        <begin position="9"/>
        <end position="143"/>
    </location>
</feature>
<dbReference type="OrthoDB" id="4295522at2"/>
<reference evidence="3" key="1">
    <citation type="submission" date="2016-11" db="EMBL/GenBank/DDBJ databases">
        <authorList>
            <person name="Varghese N."/>
            <person name="Submissions S."/>
        </authorList>
    </citation>
    <scope>NUCLEOTIDE SEQUENCE [LARGE SCALE GENOMIC DNA]</scope>
    <source>
        <strain evidence="3">DSM 22623</strain>
    </source>
</reference>
<dbReference type="Pfam" id="PF12867">
    <property type="entry name" value="DinB_2"/>
    <property type="match status" value="1"/>
</dbReference>
<gene>
    <name evidence="2" type="ORF">SAMN04488508_10976</name>
</gene>
<keyword evidence="3" id="KW-1185">Reference proteome</keyword>
<proteinExistence type="predicted"/>
<dbReference type="Gene3D" id="1.20.120.450">
    <property type="entry name" value="dinb family like domain"/>
    <property type="match status" value="1"/>
</dbReference>
<dbReference type="AlphaFoldDB" id="A0A1M6JI09"/>
<evidence type="ECO:0000259" key="1">
    <source>
        <dbReference type="Pfam" id="PF12867"/>
    </source>
</evidence>
<dbReference type="Proteomes" id="UP000184432">
    <property type="component" value="Unassembled WGS sequence"/>
</dbReference>
<evidence type="ECO:0000313" key="2">
    <source>
        <dbReference type="EMBL" id="SHJ46290.1"/>
    </source>
</evidence>
<sequence>MQHLLEITRTNRRLLEKILNAHSLEQLNTVPEGFQNNLIWNIAHVIVTQQLLAYKLSGLPMMVSDEMVAKFRKGTKAEGVVSQEEVDQVRSLLFTTLDQTEKDIEAGIFKNFQEYPTSTGFVLKSIEDAMNFNNFHEGIHLGYVLALKKAL</sequence>
<name>A0A1M6JI09_9FLAO</name>
<dbReference type="InterPro" id="IPR034660">
    <property type="entry name" value="DinB/YfiT-like"/>
</dbReference>
<accession>A0A1M6JI09</accession>